<accession>A0ABS1HFY9</accession>
<dbReference type="Gene3D" id="2.60.40.1930">
    <property type="match status" value="1"/>
</dbReference>
<dbReference type="Proteomes" id="UP000605676">
    <property type="component" value="Unassembled WGS sequence"/>
</dbReference>
<evidence type="ECO:0000313" key="2">
    <source>
        <dbReference type="EMBL" id="MBK3516567.1"/>
    </source>
</evidence>
<dbReference type="RefSeq" id="WP_200463798.1">
    <property type="nucleotide sequence ID" value="NZ_JAENRR010000007.1"/>
</dbReference>
<reference evidence="2 3" key="1">
    <citation type="submission" date="2021-01" db="EMBL/GenBank/DDBJ databases">
        <title>Carboxyliciviraga sp.nov., isolated from coastal sediments.</title>
        <authorList>
            <person name="Lu D."/>
            <person name="Zhang T."/>
        </authorList>
    </citation>
    <scope>NUCLEOTIDE SEQUENCE [LARGE SCALE GENOMIC DNA]</scope>
    <source>
        <strain evidence="2 3">N1Y132</strain>
    </source>
</reference>
<proteinExistence type="predicted"/>
<evidence type="ECO:0008006" key="4">
    <source>
        <dbReference type="Google" id="ProtNLM"/>
    </source>
</evidence>
<comment type="caution">
    <text evidence="2">The sequence shown here is derived from an EMBL/GenBank/DDBJ whole genome shotgun (WGS) entry which is preliminary data.</text>
</comment>
<evidence type="ECO:0000256" key="1">
    <source>
        <dbReference type="SAM" id="SignalP"/>
    </source>
</evidence>
<protein>
    <recommendedName>
        <fullName evidence="4">TonB-dependent receptor plug domain-containing protein</fullName>
    </recommendedName>
</protein>
<evidence type="ECO:0000313" key="3">
    <source>
        <dbReference type="Proteomes" id="UP000605676"/>
    </source>
</evidence>
<feature type="signal peptide" evidence="1">
    <location>
        <begin position="1"/>
        <end position="19"/>
    </location>
</feature>
<feature type="chain" id="PRO_5045875323" description="TonB-dependent receptor plug domain-containing protein" evidence="1">
    <location>
        <begin position="20"/>
        <end position="551"/>
    </location>
</feature>
<organism evidence="2 3">
    <name type="scientific">Carboxylicivirga marina</name>
    <dbReference type="NCBI Taxonomy" id="2800988"/>
    <lineage>
        <taxon>Bacteria</taxon>
        <taxon>Pseudomonadati</taxon>
        <taxon>Bacteroidota</taxon>
        <taxon>Bacteroidia</taxon>
        <taxon>Marinilabiliales</taxon>
        <taxon>Marinilabiliaceae</taxon>
        <taxon>Carboxylicivirga</taxon>
    </lineage>
</organism>
<keyword evidence="1" id="KW-0732">Signal</keyword>
<sequence length="551" mass="63116">MKKLLALFTCFLLISSIRGQETVVLTTDRDIYIGGESMWLKITNITTSTNQISPVSKLAYIELLNRNNEPVIQEKVYFNNGVASTQILIPDTISTDNYMLRAYTQWMTNASAHNYAQDIISVINPFAGNSLPNIAEKKVVKQSDNESLKLDLKGLQSAYEKRQRVTMALCFEDLNWNHYSVSVVKSCLYKPENNNDANIVNSKLSLEHTKMPEHKGELITGTITSFDSGEPVVDEKMMISFVGPNPIIDFSLTDSLGQFAFEVNRFGQQEMVIQPYSTDTTKLNYKINLEEKYSSDLRHSEIPDLLLDSLSVKEINRAIINMQINTIYSSHLPESVKADSIENIESFYGIPENQIVIDKYIELATMEEVIREIVPFVSLRKTKGEYSVKVYEEKSLYPRDGKVMTFVDGVPINDVDRILNISPEYMEKIEVINLNYYYKDENLGRLVMFYTWNGDMGNMDFDKRIFRQVHQGYLLNHTFISPDYSNEELLHSRLADYRNVLFFGSFEKNKNEGQESIEFYTGDDAGEYVVVVTGINEMGKKEVMTKSFVVE</sequence>
<keyword evidence="3" id="KW-1185">Reference proteome</keyword>
<dbReference type="EMBL" id="JAENRR010000007">
    <property type="protein sequence ID" value="MBK3516567.1"/>
    <property type="molecule type" value="Genomic_DNA"/>
</dbReference>
<gene>
    <name evidence="2" type="ORF">JIV24_04375</name>
</gene>
<name>A0ABS1HFY9_9BACT</name>